<proteinExistence type="inferred from homology"/>
<dbReference type="RefSeq" id="WP_236017034.1">
    <property type="nucleotide sequence ID" value="NZ_JAFBFH010000010.1"/>
</dbReference>
<dbReference type="CDD" id="cd05233">
    <property type="entry name" value="SDR_c"/>
    <property type="match status" value="1"/>
</dbReference>
<dbReference type="Gene3D" id="3.40.50.720">
    <property type="entry name" value="NAD(P)-binding Rossmann-like Domain"/>
    <property type="match status" value="1"/>
</dbReference>
<dbReference type="PRINTS" id="PR00080">
    <property type="entry name" value="SDRFAMILY"/>
</dbReference>
<dbReference type="Pfam" id="PF13561">
    <property type="entry name" value="adh_short_C2"/>
    <property type="match status" value="1"/>
</dbReference>
<name>A0ABS2R5P4_9BACI</name>
<dbReference type="PANTHER" id="PTHR42879">
    <property type="entry name" value="3-OXOACYL-(ACYL-CARRIER-PROTEIN) REDUCTASE"/>
    <property type="match status" value="1"/>
</dbReference>
<gene>
    <name evidence="2" type="ORF">JOC94_001904</name>
</gene>
<protein>
    <submittedName>
        <fullName evidence="2">NAD(P)-dependent dehydrogenase (Short-subunit alcohol dehydrogenase family)</fullName>
    </submittedName>
</protein>
<accession>A0ABS2R5P4</accession>
<comment type="caution">
    <text evidence="2">The sequence shown here is derived from an EMBL/GenBank/DDBJ whole genome shotgun (WGS) entry which is preliminary data.</text>
</comment>
<dbReference type="PRINTS" id="PR00081">
    <property type="entry name" value="GDHRDH"/>
</dbReference>
<dbReference type="NCBIfam" id="NF009466">
    <property type="entry name" value="PRK12826.1-2"/>
    <property type="match status" value="1"/>
</dbReference>
<dbReference type="NCBIfam" id="NF005559">
    <property type="entry name" value="PRK07231.1"/>
    <property type="match status" value="1"/>
</dbReference>
<comment type="similarity">
    <text evidence="1">Belongs to the short-chain dehydrogenases/reductases (SDR) family.</text>
</comment>
<keyword evidence="3" id="KW-1185">Reference proteome</keyword>
<evidence type="ECO:0000313" key="2">
    <source>
        <dbReference type="EMBL" id="MBM7714932.1"/>
    </source>
</evidence>
<dbReference type="SUPFAM" id="SSF51735">
    <property type="entry name" value="NAD(P)-binding Rossmann-fold domains"/>
    <property type="match status" value="1"/>
</dbReference>
<dbReference type="InterPro" id="IPR036291">
    <property type="entry name" value="NAD(P)-bd_dom_sf"/>
</dbReference>
<evidence type="ECO:0000313" key="3">
    <source>
        <dbReference type="Proteomes" id="UP000823485"/>
    </source>
</evidence>
<dbReference type="EMBL" id="JAFBFH010000010">
    <property type="protein sequence ID" value="MBM7714932.1"/>
    <property type="molecule type" value="Genomic_DNA"/>
</dbReference>
<sequence length="252" mass="27730">MMTMNDQRVAIVTGANKGLGLAIAENFVKEGKKTVFVIRNKENLEQTKQLFQQEAMQNQVMFIQLDVSEMDGIKKAVNQVINEWGRIDILVNNAGIRFETPIEEINEEEWDQVLSVNLKSTFFFSQAVIPVMKERKWGRIINMSSFGGQAGPLTSGAHYSASKAGQIALSKTFARSLAAYGITVNAVAPASVRTPEMDKMDPDKLAQMVETIPLKRVGESKEVADLVSYLASDSGGFTTGATFDINGGRLMR</sequence>
<organism evidence="2 3">
    <name type="scientific">Siminovitchia thermophila</name>
    <dbReference type="NCBI Taxonomy" id="1245522"/>
    <lineage>
        <taxon>Bacteria</taxon>
        <taxon>Bacillati</taxon>
        <taxon>Bacillota</taxon>
        <taxon>Bacilli</taxon>
        <taxon>Bacillales</taxon>
        <taxon>Bacillaceae</taxon>
        <taxon>Siminovitchia</taxon>
    </lineage>
</organism>
<dbReference type="InterPro" id="IPR050259">
    <property type="entry name" value="SDR"/>
</dbReference>
<evidence type="ECO:0000256" key="1">
    <source>
        <dbReference type="ARBA" id="ARBA00006484"/>
    </source>
</evidence>
<dbReference type="Proteomes" id="UP000823485">
    <property type="component" value="Unassembled WGS sequence"/>
</dbReference>
<dbReference type="InterPro" id="IPR002347">
    <property type="entry name" value="SDR_fam"/>
</dbReference>
<dbReference type="PANTHER" id="PTHR42879:SF2">
    <property type="entry name" value="3-OXOACYL-[ACYL-CARRIER-PROTEIN] REDUCTASE FABG"/>
    <property type="match status" value="1"/>
</dbReference>
<reference evidence="2 3" key="1">
    <citation type="submission" date="2021-01" db="EMBL/GenBank/DDBJ databases">
        <title>Genomic Encyclopedia of Type Strains, Phase IV (KMG-IV): sequencing the most valuable type-strain genomes for metagenomic binning, comparative biology and taxonomic classification.</title>
        <authorList>
            <person name="Goeker M."/>
        </authorList>
    </citation>
    <scope>NUCLEOTIDE SEQUENCE [LARGE SCALE GENOMIC DNA]</scope>
    <source>
        <strain evidence="2 3">DSM 105453</strain>
    </source>
</reference>